<protein>
    <recommendedName>
        <fullName evidence="4">Ricin B lectin domain-containing protein</fullName>
    </recommendedName>
</protein>
<evidence type="ECO:0008006" key="4">
    <source>
        <dbReference type="Google" id="ProtNLM"/>
    </source>
</evidence>
<feature type="chain" id="PRO_5041963343" description="Ricin B lectin domain-containing protein" evidence="1">
    <location>
        <begin position="21"/>
        <end position="187"/>
    </location>
</feature>
<keyword evidence="1" id="KW-0732">Signal</keyword>
<organism evidence="2 3">
    <name type="scientific">Mycena alexandri</name>
    <dbReference type="NCBI Taxonomy" id="1745969"/>
    <lineage>
        <taxon>Eukaryota</taxon>
        <taxon>Fungi</taxon>
        <taxon>Dikarya</taxon>
        <taxon>Basidiomycota</taxon>
        <taxon>Agaricomycotina</taxon>
        <taxon>Agaricomycetes</taxon>
        <taxon>Agaricomycetidae</taxon>
        <taxon>Agaricales</taxon>
        <taxon>Marasmiineae</taxon>
        <taxon>Mycenaceae</taxon>
        <taxon>Mycena</taxon>
    </lineage>
</organism>
<dbReference type="Proteomes" id="UP001218188">
    <property type="component" value="Unassembled WGS sequence"/>
</dbReference>
<keyword evidence="3" id="KW-1185">Reference proteome</keyword>
<dbReference type="SUPFAM" id="SSF50370">
    <property type="entry name" value="Ricin B-like lectins"/>
    <property type="match status" value="1"/>
</dbReference>
<proteinExistence type="predicted"/>
<reference evidence="2" key="1">
    <citation type="submission" date="2023-03" db="EMBL/GenBank/DDBJ databases">
        <title>Massive genome expansion in bonnet fungi (Mycena s.s.) driven by repeated elements and novel gene families across ecological guilds.</title>
        <authorList>
            <consortium name="Lawrence Berkeley National Laboratory"/>
            <person name="Harder C.B."/>
            <person name="Miyauchi S."/>
            <person name="Viragh M."/>
            <person name="Kuo A."/>
            <person name="Thoen E."/>
            <person name="Andreopoulos B."/>
            <person name="Lu D."/>
            <person name="Skrede I."/>
            <person name="Drula E."/>
            <person name="Henrissat B."/>
            <person name="Morin E."/>
            <person name="Kohler A."/>
            <person name="Barry K."/>
            <person name="LaButti K."/>
            <person name="Morin E."/>
            <person name="Salamov A."/>
            <person name="Lipzen A."/>
            <person name="Mereny Z."/>
            <person name="Hegedus B."/>
            <person name="Baldrian P."/>
            <person name="Stursova M."/>
            <person name="Weitz H."/>
            <person name="Taylor A."/>
            <person name="Grigoriev I.V."/>
            <person name="Nagy L.G."/>
            <person name="Martin F."/>
            <person name="Kauserud H."/>
        </authorList>
    </citation>
    <scope>NUCLEOTIDE SEQUENCE</scope>
    <source>
        <strain evidence="2">CBHHK200</strain>
    </source>
</reference>
<evidence type="ECO:0000256" key="1">
    <source>
        <dbReference type="SAM" id="SignalP"/>
    </source>
</evidence>
<gene>
    <name evidence="2" type="ORF">C8F04DRAFT_1081614</name>
</gene>
<dbReference type="EMBL" id="JARJCM010000020">
    <property type="protein sequence ID" value="KAJ7040649.1"/>
    <property type="molecule type" value="Genomic_DNA"/>
</dbReference>
<evidence type="ECO:0000313" key="2">
    <source>
        <dbReference type="EMBL" id="KAJ7040649.1"/>
    </source>
</evidence>
<comment type="caution">
    <text evidence="2">The sequence shown here is derived from an EMBL/GenBank/DDBJ whole genome shotgun (WGS) entry which is preliminary data.</text>
</comment>
<evidence type="ECO:0000313" key="3">
    <source>
        <dbReference type="Proteomes" id="UP001218188"/>
    </source>
</evidence>
<accession>A0AAD6T733</accession>
<dbReference type="AlphaFoldDB" id="A0AAD6T733"/>
<sequence>MLSSVIFTAYMASVLGCISATPVAHAPRQAVQCNPNFEGAGVSIIDNGVEWGVSQPVAGTVLERNLGSFPLNATAEWHVQQTGAYPPTYIVKNINNNDLVVDINTDGLLTLENIDSTKETQIWRISCNQCISGASSTPGGGEFAKGCKIISAPSGLCVRVEPAGVNIGTGECQSVVAQNWDFWTATA</sequence>
<feature type="signal peptide" evidence="1">
    <location>
        <begin position="1"/>
        <end position="20"/>
    </location>
</feature>
<name>A0AAD6T733_9AGAR</name>
<dbReference type="InterPro" id="IPR035992">
    <property type="entry name" value="Ricin_B-like_lectins"/>
</dbReference>